<protein>
    <submittedName>
        <fullName evidence="2">Prepilin-type N-terminal cleavage/methylation domain-containing protein</fullName>
    </submittedName>
</protein>
<dbReference type="Proteomes" id="UP001304071">
    <property type="component" value="Chromosome 1"/>
</dbReference>
<reference evidence="2 3" key="1">
    <citation type="submission" date="2023-11" db="EMBL/GenBank/DDBJ databases">
        <title>Plant-associative lifestyle of Vibrio porteresiae and its evolutionary dynamics.</title>
        <authorList>
            <person name="Rameshkumar N."/>
            <person name="Kirti K."/>
        </authorList>
    </citation>
    <scope>NUCLEOTIDE SEQUENCE [LARGE SCALE GENOMIC DNA]</scope>
    <source>
        <strain evidence="2 3">MSSRF30</strain>
    </source>
</reference>
<dbReference type="EMBL" id="CP138203">
    <property type="protein sequence ID" value="WPC73379.1"/>
    <property type="molecule type" value="Genomic_DNA"/>
</dbReference>
<keyword evidence="1" id="KW-0812">Transmembrane</keyword>
<dbReference type="InterPro" id="IPR012902">
    <property type="entry name" value="N_methyl_site"/>
</dbReference>
<gene>
    <name evidence="2" type="ORF">R8Z52_14855</name>
</gene>
<dbReference type="Pfam" id="PF07963">
    <property type="entry name" value="N_methyl"/>
    <property type="match status" value="1"/>
</dbReference>
<keyword evidence="1" id="KW-0472">Membrane</keyword>
<sequence>MSRNQRGISLIEVLVSMTLISVTLLTLMKAHLYLQQHSQYAHHVLEAQALADNQLQSWRMWQLAATDESMWSQWGSGSQQMGDYQMRWQVQSHLGDLVRQVDITVSWQERNGASQSITLQSQLSRAGHVSL</sequence>
<evidence type="ECO:0000313" key="2">
    <source>
        <dbReference type="EMBL" id="WPC73379.1"/>
    </source>
</evidence>
<dbReference type="Gene3D" id="3.30.1300.30">
    <property type="entry name" value="GSPII I/J protein-like"/>
    <property type="match status" value="1"/>
</dbReference>
<feature type="transmembrane region" description="Helical" evidence="1">
    <location>
        <begin position="7"/>
        <end position="28"/>
    </location>
</feature>
<evidence type="ECO:0000256" key="1">
    <source>
        <dbReference type="SAM" id="Phobius"/>
    </source>
</evidence>
<name>A0ABZ0QAD1_9VIBR</name>
<proteinExistence type="predicted"/>
<keyword evidence="3" id="KW-1185">Reference proteome</keyword>
<accession>A0ABZ0QAD1</accession>
<dbReference type="RefSeq" id="WP_261893225.1">
    <property type="nucleotide sequence ID" value="NZ_AP024895.1"/>
</dbReference>
<keyword evidence="1" id="KW-1133">Transmembrane helix</keyword>
<evidence type="ECO:0000313" key="3">
    <source>
        <dbReference type="Proteomes" id="UP001304071"/>
    </source>
</evidence>
<organism evidence="2 3">
    <name type="scientific">Vibrio porteresiae DSM 19223</name>
    <dbReference type="NCBI Taxonomy" id="1123496"/>
    <lineage>
        <taxon>Bacteria</taxon>
        <taxon>Pseudomonadati</taxon>
        <taxon>Pseudomonadota</taxon>
        <taxon>Gammaproteobacteria</taxon>
        <taxon>Vibrionales</taxon>
        <taxon>Vibrionaceae</taxon>
        <taxon>Vibrio</taxon>
    </lineage>
</organism>
<dbReference type="PROSITE" id="PS00409">
    <property type="entry name" value="PROKAR_NTER_METHYL"/>
    <property type="match status" value="1"/>
</dbReference>